<name>A0A3S0QUU7_9BACT</name>
<keyword evidence="1" id="KW-0732">Signal</keyword>
<evidence type="ECO:0000313" key="3">
    <source>
        <dbReference type="Proteomes" id="UP000278983"/>
    </source>
</evidence>
<evidence type="ECO:0000313" key="2">
    <source>
        <dbReference type="EMBL" id="RUL60200.1"/>
    </source>
</evidence>
<dbReference type="AlphaFoldDB" id="A0A3S0QUU7"/>
<evidence type="ECO:0000256" key="1">
    <source>
        <dbReference type="SAM" id="SignalP"/>
    </source>
</evidence>
<organism evidence="2 3">
    <name type="scientific">Prevotella koreensis</name>
    <dbReference type="NCBI Taxonomy" id="2490854"/>
    <lineage>
        <taxon>Bacteria</taxon>
        <taxon>Pseudomonadati</taxon>
        <taxon>Bacteroidota</taxon>
        <taxon>Bacteroidia</taxon>
        <taxon>Bacteroidales</taxon>
        <taxon>Prevotellaceae</taxon>
        <taxon>Prevotella</taxon>
    </lineage>
</organism>
<reference evidence="2 3" key="1">
    <citation type="submission" date="2018-12" db="EMBL/GenBank/DDBJ databases">
        <title>Genome sequencing of Prevotella sp. KCOM 3155 (= JS262).</title>
        <authorList>
            <person name="Kook J.-K."/>
            <person name="Park S.-N."/>
            <person name="Lim Y.K."/>
        </authorList>
    </citation>
    <scope>NUCLEOTIDE SEQUENCE [LARGE SCALE GENOMIC DNA]</scope>
    <source>
        <strain evidence="2 3">KCOM 3155</strain>
    </source>
</reference>
<protein>
    <submittedName>
        <fullName evidence="2">Uncharacterized protein</fullName>
    </submittedName>
</protein>
<sequence length="172" mass="19523">MKKFLLVPIVLFVFGLCITGCSSDLDDTYSEDVERISEDVDGVNTSVMEKLLCDALTEIIENVNGKYSNGGYILFFSENNEVLVLSEDEYIFAAGIGEAFEYLNSNTKNTYHKTINKAPKPNQGWTFAGTCTNKWSAFKLANEIAKKIGDEQSFEIHTEYKNGKYYVWYRLI</sequence>
<feature type="signal peptide" evidence="1">
    <location>
        <begin position="1"/>
        <end position="22"/>
    </location>
</feature>
<dbReference type="RefSeq" id="WP_126679292.1">
    <property type="nucleotide sequence ID" value="NZ_CAUTUZ010000007.1"/>
</dbReference>
<feature type="chain" id="PRO_5018668135" evidence="1">
    <location>
        <begin position="23"/>
        <end position="172"/>
    </location>
</feature>
<accession>A0A3S0QUU7</accession>
<keyword evidence="3" id="KW-1185">Reference proteome</keyword>
<dbReference type="Proteomes" id="UP000278983">
    <property type="component" value="Unassembled WGS sequence"/>
</dbReference>
<comment type="caution">
    <text evidence="2">The sequence shown here is derived from an EMBL/GenBank/DDBJ whole genome shotgun (WGS) entry which is preliminary data.</text>
</comment>
<proteinExistence type="predicted"/>
<dbReference type="EMBL" id="RYYU01000001">
    <property type="protein sequence ID" value="RUL60200.1"/>
    <property type="molecule type" value="Genomic_DNA"/>
</dbReference>
<dbReference type="OrthoDB" id="9822726at2"/>
<gene>
    <name evidence="2" type="ORF">EHV08_10915</name>
</gene>